<dbReference type="EMBL" id="JAKKPZ010000276">
    <property type="protein sequence ID" value="KAI1697281.1"/>
    <property type="molecule type" value="Genomic_DNA"/>
</dbReference>
<feature type="compositionally biased region" description="Low complexity" evidence="1">
    <location>
        <begin position="65"/>
        <end position="76"/>
    </location>
</feature>
<evidence type="ECO:0000313" key="3">
    <source>
        <dbReference type="Proteomes" id="UP001201812"/>
    </source>
</evidence>
<evidence type="ECO:0000313" key="2">
    <source>
        <dbReference type="EMBL" id="KAI1697281.1"/>
    </source>
</evidence>
<name>A0AAD4MJF0_9BILA</name>
<gene>
    <name evidence="2" type="ORF">DdX_18573</name>
</gene>
<sequence>MLNGLYGFIFGSQDKVVGEEVKQGNGAQAGKTKKDEAGDWILVSEDSVEKSQPNNALIDECQSISSSAPSMTASWSETESGNVANKKGNGKKMDEEKKQQKIAVAASLQQRQWLTQMLFSDPGTASGKAAQSIPMAVEPVVADAKLQTPSENRLKKANKAEHVQTQTKSKPRSKKQGPKSSANRNNDRKCNNIA</sequence>
<reference evidence="2" key="1">
    <citation type="submission" date="2022-01" db="EMBL/GenBank/DDBJ databases">
        <title>Genome Sequence Resource for Two Populations of Ditylenchus destructor, the Migratory Endoparasitic Phytonematode.</title>
        <authorList>
            <person name="Zhang H."/>
            <person name="Lin R."/>
            <person name="Xie B."/>
        </authorList>
    </citation>
    <scope>NUCLEOTIDE SEQUENCE</scope>
    <source>
        <strain evidence="2">BazhouSP</strain>
    </source>
</reference>
<feature type="region of interest" description="Disordered" evidence="1">
    <location>
        <begin position="65"/>
        <end position="102"/>
    </location>
</feature>
<accession>A0AAD4MJF0</accession>
<keyword evidence="3" id="KW-1185">Reference proteome</keyword>
<organism evidence="2 3">
    <name type="scientific">Ditylenchus destructor</name>
    <dbReference type="NCBI Taxonomy" id="166010"/>
    <lineage>
        <taxon>Eukaryota</taxon>
        <taxon>Metazoa</taxon>
        <taxon>Ecdysozoa</taxon>
        <taxon>Nematoda</taxon>
        <taxon>Chromadorea</taxon>
        <taxon>Rhabditida</taxon>
        <taxon>Tylenchina</taxon>
        <taxon>Tylenchomorpha</taxon>
        <taxon>Sphaerularioidea</taxon>
        <taxon>Anguinidae</taxon>
        <taxon>Anguininae</taxon>
        <taxon>Ditylenchus</taxon>
    </lineage>
</organism>
<dbReference type="AlphaFoldDB" id="A0AAD4MJF0"/>
<feature type="compositionally biased region" description="Basic and acidic residues" evidence="1">
    <location>
        <begin position="185"/>
        <end position="194"/>
    </location>
</feature>
<proteinExistence type="predicted"/>
<feature type="region of interest" description="Disordered" evidence="1">
    <location>
        <begin position="146"/>
        <end position="194"/>
    </location>
</feature>
<feature type="compositionally biased region" description="Basic and acidic residues" evidence="1">
    <location>
        <begin position="152"/>
        <end position="162"/>
    </location>
</feature>
<comment type="caution">
    <text evidence="2">The sequence shown here is derived from an EMBL/GenBank/DDBJ whole genome shotgun (WGS) entry which is preliminary data.</text>
</comment>
<evidence type="ECO:0000256" key="1">
    <source>
        <dbReference type="SAM" id="MobiDB-lite"/>
    </source>
</evidence>
<protein>
    <submittedName>
        <fullName evidence="2">Uncharacterized protein</fullName>
    </submittedName>
</protein>
<dbReference type="Proteomes" id="UP001201812">
    <property type="component" value="Unassembled WGS sequence"/>
</dbReference>